<protein>
    <submittedName>
        <fullName evidence="5">DUF5117 domain-containing protein</fullName>
    </submittedName>
</protein>
<dbReference type="Gene3D" id="3.40.390.10">
    <property type="entry name" value="Collagenase (Catalytic Domain)"/>
    <property type="match status" value="1"/>
</dbReference>
<dbReference type="InterPro" id="IPR032534">
    <property type="entry name" value="EcxA_zinc-bd"/>
</dbReference>
<dbReference type="Pfam" id="PF16313">
    <property type="entry name" value="DUF4953"/>
    <property type="match status" value="1"/>
</dbReference>
<feature type="domain" description="DUF5118" evidence="4">
    <location>
        <begin position="43"/>
        <end position="90"/>
    </location>
</feature>
<dbReference type="InterPro" id="IPR024079">
    <property type="entry name" value="MetalloPept_cat_dom_sf"/>
</dbReference>
<feature type="domain" description="DUF5117" evidence="3">
    <location>
        <begin position="102"/>
        <end position="292"/>
    </location>
</feature>
<evidence type="ECO:0000256" key="1">
    <source>
        <dbReference type="SAM" id="SignalP"/>
    </source>
</evidence>
<gene>
    <name evidence="5" type="ORF">C1280_33555</name>
</gene>
<proteinExistence type="predicted"/>
<evidence type="ECO:0000313" key="5">
    <source>
        <dbReference type="EMBL" id="AWM41443.1"/>
    </source>
</evidence>
<dbReference type="EMBL" id="CP025958">
    <property type="protein sequence ID" value="AWM41443.1"/>
    <property type="molecule type" value="Genomic_DNA"/>
</dbReference>
<dbReference type="InterPro" id="IPR033428">
    <property type="entry name" value="DUF5118"/>
</dbReference>
<reference evidence="5 6" key="1">
    <citation type="submission" date="2018-01" db="EMBL/GenBank/DDBJ databases">
        <title>G. obscuriglobus.</title>
        <authorList>
            <person name="Franke J."/>
            <person name="Blomberg W."/>
            <person name="Selmecki A."/>
        </authorList>
    </citation>
    <scope>NUCLEOTIDE SEQUENCE [LARGE SCALE GENOMIC DNA]</scope>
    <source>
        <strain evidence="5 6">DSM 5831</strain>
    </source>
</reference>
<dbReference type="KEGG" id="gog:C1280_33555"/>
<dbReference type="OrthoDB" id="9776599at2"/>
<evidence type="ECO:0000259" key="4">
    <source>
        <dbReference type="Pfam" id="PF17162"/>
    </source>
</evidence>
<dbReference type="AlphaFoldDB" id="A0A2Z3H5Z3"/>
<keyword evidence="6" id="KW-1185">Reference proteome</keyword>
<accession>A0A2Z3H5Z3</accession>
<dbReference type="PANTHER" id="PTHR38478">
    <property type="entry name" value="PEPTIDASE M1A AND M12B"/>
    <property type="match status" value="1"/>
</dbReference>
<dbReference type="Pfam" id="PF17162">
    <property type="entry name" value="DUF5118"/>
    <property type="match status" value="1"/>
</dbReference>
<dbReference type="InterPro" id="IPR033413">
    <property type="entry name" value="DUF5117"/>
</dbReference>
<evidence type="ECO:0000259" key="3">
    <source>
        <dbReference type="Pfam" id="PF17148"/>
    </source>
</evidence>
<dbReference type="RefSeq" id="WP_010043973.1">
    <property type="nucleotide sequence ID" value="NZ_CP025958.1"/>
</dbReference>
<dbReference type="SUPFAM" id="SSF55486">
    <property type="entry name" value="Metalloproteases ('zincins'), catalytic domain"/>
    <property type="match status" value="1"/>
</dbReference>
<dbReference type="Pfam" id="PF17148">
    <property type="entry name" value="DUF5117"/>
    <property type="match status" value="1"/>
</dbReference>
<name>A0A2Z3H5Z3_9BACT</name>
<dbReference type="Proteomes" id="UP000245802">
    <property type="component" value="Chromosome"/>
</dbReference>
<dbReference type="PANTHER" id="PTHR38478:SF1">
    <property type="entry name" value="ZINC DEPENDENT METALLOPROTEASE DOMAIN LIPOPROTEIN"/>
    <property type="match status" value="1"/>
</dbReference>
<organism evidence="5 6">
    <name type="scientific">Gemmata obscuriglobus</name>
    <dbReference type="NCBI Taxonomy" id="114"/>
    <lineage>
        <taxon>Bacteria</taxon>
        <taxon>Pseudomonadati</taxon>
        <taxon>Planctomycetota</taxon>
        <taxon>Planctomycetia</taxon>
        <taxon>Gemmatales</taxon>
        <taxon>Gemmataceae</taxon>
        <taxon>Gemmata</taxon>
    </lineage>
</organism>
<dbReference type="GO" id="GO:0008237">
    <property type="term" value="F:metallopeptidase activity"/>
    <property type="evidence" value="ECO:0007669"/>
    <property type="project" value="InterPro"/>
</dbReference>
<feature type="signal peptide" evidence="1">
    <location>
        <begin position="1"/>
        <end position="24"/>
    </location>
</feature>
<dbReference type="InterPro" id="IPR034032">
    <property type="entry name" value="Zn_MMP-like_bac"/>
</dbReference>
<keyword evidence="1" id="KW-0732">Signal</keyword>
<dbReference type="CDD" id="cd04276">
    <property type="entry name" value="ZnMc_MMP_like_2"/>
    <property type="match status" value="1"/>
</dbReference>
<feature type="domain" description="EcxA zinc-binding" evidence="2">
    <location>
        <begin position="422"/>
        <end position="731"/>
    </location>
</feature>
<sequence length="831" mass="90413">MRTRLASAGFVAALALLTSRADTAGAKQPAPPPRSVSKLGDLKKYDDVITKDFTTSPGVFAVHRHEDKLYFEIPQDKQGRLLLWRAEVAKGPGGGMGGSWGGADLGHTVLKFERRGNKMYLWKVGFSKRSDGKAVQAAIDASATDAIVAVFNVECEGKDRAAVVNVSDTFILGLTDLPITRAAGVSGASVDSSRSYLSEVKAFPSNIEARATITFRASGGGSPFGAPGLGGGARSVTALVHHSLVLLPEAPMQGRLFDPRVGYFTEEFADYAHPKNWAVSREYITRFRLEKKNPNDAVSEVVKPITFYLSKEIPEKWRSYMKQGVEDWAPAFEKAGFKNAIVCRDVPTRAEDPNFDPEDARHSVIRWVAEPVQNAMGPHVHDPRSGEVISAHIIFWHDIVKTCQTWYFVQCSAVDPKARKFPLPDETTGAMIRYVCAHEVGHTIGLRHNHRASQAYSVSQLRDPKFCAEHGSVASIMSYGRCNYVAQPEDKVDPKHLLPKLAPYDYFAIEWGYKPIPSAKTPDEERKTLDEWAAKQLTNPFLRFGGEDGPSSVDPTVLTENIGSDPVQVTALGLKNLDRVAGHLLAATTEKGEDYSLLEEVYGDMLQARLGWFGAVAKQVGGVVESRTLGGRGGEAFSRVSKEKQKEAVKFLLDHAFTTPTKLLAPGLVNQFKFSGTGSDVSNQQRLLLRSLLSPVRLARLTDAELLAPEKAYTAAELVADIQDGVFSELKADAPKIDPLRRQLQRAYLDTLKAEFAPPAAAATPSIPGLSTGSAGPRPASELRAVARQSLAKLGEQLEAAEGKAQDPLTVAHIADLRSEIVALLAADKKK</sequence>
<evidence type="ECO:0000259" key="2">
    <source>
        <dbReference type="Pfam" id="PF16313"/>
    </source>
</evidence>
<evidence type="ECO:0000313" key="6">
    <source>
        <dbReference type="Proteomes" id="UP000245802"/>
    </source>
</evidence>
<feature type="chain" id="PRO_5016384042" evidence="1">
    <location>
        <begin position="25"/>
        <end position="831"/>
    </location>
</feature>